<dbReference type="Pfam" id="PF02023">
    <property type="entry name" value="SCAN"/>
    <property type="match status" value="1"/>
</dbReference>
<dbReference type="PANTHER" id="PTHR46888">
    <property type="entry name" value="ZINC KNUCKLE DOMAINCONTAINING PROTEIN-RELATED"/>
    <property type="match status" value="1"/>
</dbReference>
<feature type="domain" description="SCAN box" evidence="1">
    <location>
        <begin position="48"/>
        <end position="126"/>
    </location>
</feature>
<feature type="non-terminal residue" evidence="2">
    <location>
        <position position="1"/>
    </location>
</feature>
<gene>
    <name evidence="2" type="ORF">UY3_09550</name>
</gene>
<evidence type="ECO:0000259" key="1">
    <source>
        <dbReference type="PROSITE" id="PS50804"/>
    </source>
</evidence>
<dbReference type="Proteomes" id="UP000031443">
    <property type="component" value="Unassembled WGS sequence"/>
</dbReference>
<dbReference type="SUPFAM" id="SSF47353">
    <property type="entry name" value="Retrovirus capsid dimerization domain-like"/>
    <property type="match status" value="1"/>
</dbReference>
<accession>M7BCP0</accession>
<evidence type="ECO:0000313" key="2">
    <source>
        <dbReference type="EMBL" id="EMP33320.1"/>
    </source>
</evidence>
<dbReference type="SMART" id="SM00431">
    <property type="entry name" value="SCAN"/>
    <property type="match status" value="1"/>
</dbReference>
<dbReference type="AlphaFoldDB" id="M7BCP0"/>
<keyword evidence="3" id="KW-1185">Reference proteome</keyword>
<reference evidence="3" key="1">
    <citation type="journal article" date="2013" name="Nat. Genet.">
        <title>The draft genomes of soft-shell turtle and green sea turtle yield insights into the development and evolution of the turtle-specific body plan.</title>
        <authorList>
            <person name="Wang Z."/>
            <person name="Pascual-Anaya J."/>
            <person name="Zadissa A."/>
            <person name="Li W."/>
            <person name="Niimura Y."/>
            <person name="Huang Z."/>
            <person name="Li C."/>
            <person name="White S."/>
            <person name="Xiong Z."/>
            <person name="Fang D."/>
            <person name="Wang B."/>
            <person name="Ming Y."/>
            <person name="Chen Y."/>
            <person name="Zheng Y."/>
            <person name="Kuraku S."/>
            <person name="Pignatelli M."/>
            <person name="Herrero J."/>
            <person name="Beal K."/>
            <person name="Nozawa M."/>
            <person name="Li Q."/>
            <person name="Wang J."/>
            <person name="Zhang H."/>
            <person name="Yu L."/>
            <person name="Shigenobu S."/>
            <person name="Wang J."/>
            <person name="Liu J."/>
            <person name="Flicek P."/>
            <person name="Searle S."/>
            <person name="Wang J."/>
            <person name="Kuratani S."/>
            <person name="Yin Y."/>
            <person name="Aken B."/>
            <person name="Zhang G."/>
            <person name="Irie N."/>
        </authorList>
    </citation>
    <scope>NUCLEOTIDE SEQUENCE [LARGE SCALE GENOMIC DNA]</scope>
</reference>
<proteinExistence type="predicted"/>
<dbReference type="InterPro" id="IPR003309">
    <property type="entry name" value="SCAN_dom"/>
</dbReference>
<evidence type="ECO:0000313" key="3">
    <source>
        <dbReference type="Proteomes" id="UP000031443"/>
    </source>
</evidence>
<organism evidence="2 3">
    <name type="scientific">Chelonia mydas</name>
    <name type="common">Green sea-turtle</name>
    <name type="synonym">Chelonia agassizi</name>
    <dbReference type="NCBI Taxonomy" id="8469"/>
    <lineage>
        <taxon>Eukaryota</taxon>
        <taxon>Metazoa</taxon>
        <taxon>Chordata</taxon>
        <taxon>Craniata</taxon>
        <taxon>Vertebrata</taxon>
        <taxon>Euteleostomi</taxon>
        <taxon>Archelosauria</taxon>
        <taxon>Testudinata</taxon>
        <taxon>Testudines</taxon>
        <taxon>Cryptodira</taxon>
        <taxon>Durocryptodira</taxon>
        <taxon>Americhelydia</taxon>
        <taxon>Chelonioidea</taxon>
        <taxon>Cheloniidae</taxon>
        <taxon>Chelonia</taxon>
    </lineage>
</organism>
<dbReference type="PANTHER" id="PTHR46888:SF1">
    <property type="entry name" value="RIBONUCLEASE H"/>
    <property type="match status" value="1"/>
</dbReference>
<dbReference type="Gene3D" id="1.10.4020.10">
    <property type="entry name" value="DNA breaking-rejoining enzymes"/>
    <property type="match status" value="1"/>
</dbReference>
<dbReference type="PROSITE" id="PS50804">
    <property type="entry name" value="SCAN_BOX"/>
    <property type="match status" value="1"/>
</dbReference>
<dbReference type="InterPro" id="IPR038269">
    <property type="entry name" value="SCAN_sf"/>
</dbReference>
<feature type="non-terminal residue" evidence="2">
    <location>
        <position position="130"/>
    </location>
</feature>
<protein>
    <recommendedName>
        <fullName evidence="1">SCAN box domain-containing protein</fullName>
    </recommendedName>
</protein>
<sequence>QWATLLAPYLTGTAQTAYRGLSMEDTRDYNQVKAAILDALDISPETFQQWFRSQTYLAGIRPQLVAQELKEACKRWLQPERRTVDKVMEQIILEQFVHILLAQGKPWVLHHQPATLAAAVALIEDFPAAK</sequence>
<dbReference type="EMBL" id="KB536464">
    <property type="protein sequence ID" value="EMP33320.1"/>
    <property type="molecule type" value="Genomic_DNA"/>
</dbReference>
<name>M7BCP0_CHEMY</name>